<evidence type="ECO:0008006" key="4">
    <source>
        <dbReference type="Google" id="ProtNLM"/>
    </source>
</evidence>
<reference evidence="3" key="1">
    <citation type="submission" date="2017-04" db="EMBL/GenBank/DDBJ databases">
        <authorList>
            <person name="Varghese N."/>
            <person name="Submissions S."/>
        </authorList>
    </citation>
    <scope>NUCLEOTIDE SEQUENCE [LARGE SCALE GENOMIC DNA]</scope>
    <source>
        <strain evidence="3">DSM 4125</strain>
    </source>
</reference>
<dbReference type="AlphaFoldDB" id="A0A1X7IH37"/>
<proteinExistence type="predicted"/>
<gene>
    <name evidence="2" type="ORF">SAMN05661096_00605</name>
</gene>
<keyword evidence="3" id="KW-1185">Reference proteome</keyword>
<sequence length="265" mass="28007">MLKTIKIFQLLLGFLCLLSFGCTYEVLPEDNACLEVPKLILVSTEDSNCGDDSGEIIVEVEGLEGTPFKFSIDGESENATGRFENLPASTYLITVETIEGCTNTLDVEIKNQSGLNISVEASNSDCGSNSGGIVIIPEGGEPPYSFSLNNTDFQSEASFENLAAGEYTIFARDASACNVSQDVEIEASVSLSSVEAIIQANCVTSSCHGGNVNPDFRQAANITGNAGRIKSRTGGKTMPPSSSGKSLTDQEIELIACWVDSGANQ</sequence>
<dbReference type="RefSeq" id="WP_139827928.1">
    <property type="nucleotide sequence ID" value="NZ_FXAW01000001.1"/>
</dbReference>
<dbReference type="PROSITE" id="PS51257">
    <property type="entry name" value="PROKAR_LIPOPROTEIN"/>
    <property type="match status" value="1"/>
</dbReference>
<dbReference type="EMBL" id="FXAW01000001">
    <property type="protein sequence ID" value="SMG13605.1"/>
    <property type="molecule type" value="Genomic_DNA"/>
</dbReference>
<name>A0A1X7IH37_9BACT</name>
<dbReference type="SUPFAM" id="SSF46626">
    <property type="entry name" value="Cytochrome c"/>
    <property type="match status" value="1"/>
</dbReference>
<dbReference type="GO" id="GO:0009055">
    <property type="term" value="F:electron transfer activity"/>
    <property type="evidence" value="ECO:0007669"/>
    <property type="project" value="InterPro"/>
</dbReference>
<dbReference type="Proteomes" id="UP000193804">
    <property type="component" value="Unassembled WGS sequence"/>
</dbReference>
<dbReference type="GO" id="GO:0020037">
    <property type="term" value="F:heme binding"/>
    <property type="evidence" value="ECO:0007669"/>
    <property type="project" value="InterPro"/>
</dbReference>
<feature type="region of interest" description="Disordered" evidence="1">
    <location>
        <begin position="227"/>
        <end position="247"/>
    </location>
</feature>
<dbReference type="STRING" id="1028.SAMN05661096_00605"/>
<dbReference type="Pfam" id="PF13573">
    <property type="entry name" value="SprB"/>
    <property type="match status" value="1"/>
</dbReference>
<protein>
    <recommendedName>
        <fullName evidence="4">SprB repeat-containing protein</fullName>
    </recommendedName>
</protein>
<evidence type="ECO:0000313" key="3">
    <source>
        <dbReference type="Proteomes" id="UP000193804"/>
    </source>
</evidence>
<dbReference type="InterPro" id="IPR036909">
    <property type="entry name" value="Cyt_c-like_dom_sf"/>
</dbReference>
<dbReference type="InterPro" id="IPR025667">
    <property type="entry name" value="SprB_repeat"/>
</dbReference>
<evidence type="ECO:0000313" key="2">
    <source>
        <dbReference type="EMBL" id="SMG13605.1"/>
    </source>
</evidence>
<dbReference type="OrthoDB" id="7794186at2"/>
<accession>A0A1X7IH37</accession>
<evidence type="ECO:0000256" key="1">
    <source>
        <dbReference type="SAM" id="MobiDB-lite"/>
    </source>
</evidence>
<organism evidence="2 3">
    <name type="scientific">Marivirga sericea</name>
    <dbReference type="NCBI Taxonomy" id="1028"/>
    <lineage>
        <taxon>Bacteria</taxon>
        <taxon>Pseudomonadati</taxon>
        <taxon>Bacteroidota</taxon>
        <taxon>Cytophagia</taxon>
        <taxon>Cytophagales</taxon>
        <taxon>Marivirgaceae</taxon>
        <taxon>Marivirga</taxon>
    </lineage>
</organism>